<gene>
    <name evidence="1" type="ORF">L618_000300003050</name>
</gene>
<reference evidence="1 2" key="1">
    <citation type="submission" date="2019-07" db="EMBL/GenBank/DDBJ databases">
        <title>Genome sequencing of lignin-degrading bacterial isolates.</title>
        <authorList>
            <person name="Gladden J."/>
        </authorList>
    </citation>
    <scope>NUCLEOTIDE SEQUENCE [LARGE SCALE GENOMIC DNA]</scope>
    <source>
        <strain evidence="1 2">J45</strain>
    </source>
</reference>
<protein>
    <recommendedName>
        <fullName evidence="3">NIPSNAP protein</fullName>
    </recommendedName>
</protein>
<dbReference type="Proteomes" id="UP000317573">
    <property type="component" value="Unassembled WGS sequence"/>
</dbReference>
<sequence>MADENIFVVDRVVTKPGCARTFVDRYIAEYVPGGRGRGMTLDRILVSPPVWSDDETNVVTIMWSVDGVKSWWNMTRQGRRDPELGRWWSDMDQYITERSRTMAAQAADIEGLADV</sequence>
<evidence type="ECO:0008006" key="3">
    <source>
        <dbReference type="Google" id="ProtNLM"/>
    </source>
</evidence>
<dbReference type="RefSeq" id="WP_016695971.1">
    <property type="nucleotide sequence ID" value="NZ_VLJT01000028.1"/>
</dbReference>
<accession>A0A562E1J2</accession>
<evidence type="ECO:0000313" key="1">
    <source>
        <dbReference type="EMBL" id="TWH15731.1"/>
    </source>
</evidence>
<organism evidence="1 2">
    <name type="scientific">Rhodococcus rhodochrous J45</name>
    <dbReference type="NCBI Taxonomy" id="935266"/>
    <lineage>
        <taxon>Bacteria</taxon>
        <taxon>Bacillati</taxon>
        <taxon>Actinomycetota</taxon>
        <taxon>Actinomycetes</taxon>
        <taxon>Mycobacteriales</taxon>
        <taxon>Nocardiaceae</taxon>
        <taxon>Rhodococcus</taxon>
    </lineage>
</organism>
<proteinExistence type="predicted"/>
<evidence type="ECO:0000313" key="2">
    <source>
        <dbReference type="Proteomes" id="UP000317573"/>
    </source>
</evidence>
<dbReference type="EMBL" id="VLJT01000028">
    <property type="protein sequence ID" value="TWH15731.1"/>
    <property type="molecule type" value="Genomic_DNA"/>
</dbReference>
<comment type="caution">
    <text evidence="1">The sequence shown here is derived from an EMBL/GenBank/DDBJ whole genome shotgun (WGS) entry which is preliminary data.</text>
</comment>
<dbReference type="AlphaFoldDB" id="A0A562E1J2"/>
<name>A0A562E1J2_RHORH</name>